<feature type="compositionally biased region" description="Basic and acidic residues" evidence="1">
    <location>
        <begin position="73"/>
        <end position="82"/>
    </location>
</feature>
<sequence>MNRPGRDQHRPGPAAPSEQGDDQVDQGQQRKRLAEPAGGVVGRGARDEHCAGGGAEQGRPAPGRGGEQGAARSGRDGGDGGRCHGSSVAPVPPGPKVRGVTIHPCVVPGRAVCRPGTARGSEPAVLARRRDRLGPAAGLELGHGRGQVVADGPR</sequence>
<comment type="caution">
    <text evidence="2">The sequence shown here is derived from an EMBL/GenBank/DDBJ whole genome shotgun (WGS) entry which is preliminary data.</text>
</comment>
<evidence type="ECO:0000313" key="3">
    <source>
        <dbReference type="Proteomes" id="UP000294739"/>
    </source>
</evidence>
<protein>
    <submittedName>
        <fullName evidence="2">Uncharacterized protein</fullName>
    </submittedName>
</protein>
<gene>
    <name evidence="2" type="ORF">E1269_17135</name>
</gene>
<evidence type="ECO:0000256" key="1">
    <source>
        <dbReference type="SAM" id="MobiDB-lite"/>
    </source>
</evidence>
<dbReference type="AlphaFoldDB" id="A0A4R5D543"/>
<accession>A0A4R5D543</accession>
<evidence type="ECO:0000313" key="2">
    <source>
        <dbReference type="EMBL" id="TDE08436.1"/>
    </source>
</evidence>
<proteinExistence type="predicted"/>
<feature type="compositionally biased region" description="Basic and acidic residues" evidence="1">
    <location>
        <begin position="1"/>
        <end position="10"/>
    </location>
</feature>
<organism evidence="2 3">
    <name type="scientific">Jiangella asiatica</name>
    <dbReference type="NCBI Taxonomy" id="2530372"/>
    <lineage>
        <taxon>Bacteria</taxon>
        <taxon>Bacillati</taxon>
        <taxon>Actinomycetota</taxon>
        <taxon>Actinomycetes</taxon>
        <taxon>Jiangellales</taxon>
        <taxon>Jiangellaceae</taxon>
        <taxon>Jiangella</taxon>
    </lineage>
</organism>
<name>A0A4R5D543_9ACTN</name>
<keyword evidence="3" id="KW-1185">Reference proteome</keyword>
<feature type="region of interest" description="Disordered" evidence="1">
    <location>
        <begin position="1"/>
        <end position="99"/>
    </location>
</feature>
<dbReference type="EMBL" id="SMKZ01000024">
    <property type="protein sequence ID" value="TDE08436.1"/>
    <property type="molecule type" value="Genomic_DNA"/>
</dbReference>
<dbReference type="Proteomes" id="UP000294739">
    <property type="component" value="Unassembled WGS sequence"/>
</dbReference>
<reference evidence="2 3" key="1">
    <citation type="submission" date="2019-03" db="EMBL/GenBank/DDBJ databases">
        <title>Draft genome sequences of novel Actinobacteria.</title>
        <authorList>
            <person name="Sahin N."/>
            <person name="Ay H."/>
            <person name="Saygin H."/>
        </authorList>
    </citation>
    <scope>NUCLEOTIDE SEQUENCE [LARGE SCALE GENOMIC DNA]</scope>
    <source>
        <strain evidence="2 3">5K138</strain>
    </source>
</reference>
<dbReference type="InParanoid" id="A0A4R5D543"/>